<feature type="region of interest" description="Disordered" evidence="1">
    <location>
        <begin position="149"/>
        <end position="221"/>
    </location>
</feature>
<evidence type="ECO:0000256" key="1">
    <source>
        <dbReference type="SAM" id="MobiDB-lite"/>
    </source>
</evidence>
<organism evidence="2 3">
    <name type="scientific">Cladobotryum mycophilum</name>
    <dbReference type="NCBI Taxonomy" id="491253"/>
    <lineage>
        <taxon>Eukaryota</taxon>
        <taxon>Fungi</taxon>
        <taxon>Dikarya</taxon>
        <taxon>Ascomycota</taxon>
        <taxon>Pezizomycotina</taxon>
        <taxon>Sordariomycetes</taxon>
        <taxon>Hypocreomycetidae</taxon>
        <taxon>Hypocreales</taxon>
        <taxon>Hypocreaceae</taxon>
        <taxon>Cladobotryum</taxon>
    </lineage>
</organism>
<accession>A0ABR0SYN1</accession>
<evidence type="ECO:0008006" key="4">
    <source>
        <dbReference type="Google" id="ProtNLM"/>
    </source>
</evidence>
<feature type="compositionally biased region" description="Basic and acidic residues" evidence="1">
    <location>
        <begin position="582"/>
        <end position="594"/>
    </location>
</feature>
<feature type="compositionally biased region" description="Basic residues" evidence="1">
    <location>
        <begin position="167"/>
        <end position="176"/>
    </location>
</feature>
<dbReference type="EMBL" id="JAVFKD010000002">
    <property type="protein sequence ID" value="KAK5997268.1"/>
    <property type="molecule type" value="Genomic_DNA"/>
</dbReference>
<feature type="compositionally biased region" description="Low complexity" evidence="1">
    <location>
        <begin position="596"/>
        <end position="605"/>
    </location>
</feature>
<proteinExistence type="predicted"/>
<gene>
    <name evidence="2" type="ORF">PT974_02622</name>
</gene>
<dbReference type="Proteomes" id="UP001338125">
    <property type="component" value="Unassembled WGS sequence"/>
</dbReference>
<feature type="compositionally biased region" description="Basic and acidic residues" evidence="1">
    <location>
        <begin position="489"/>
        <end position="522"/>
    </location>
</feature>
<dbReference type="SMART" id="SM00384">
    <property type="entry name" value="AT_hook"/>
    <property type="match status" value="2"/>
</dbReference>
<dbReference type="InterPro" id="IPR017956">
    <property type="entry name" value="AT_hook_DNA-bd_motif"/>
</dbReference>
<protein>
    <recommendedName>
        <fullName evidence="4">AT hook domain-containing protein</fullName>
    </recommendedName>
</protein>
<feature type="region of interest" description="Disordered" evidence="1">
    <location>
        <begin position="1"/>
        <end position="29"/>
    </location>
</feature>
<sequence length="626" mass="67709">MCPTIIADSDDESDTNGHYSPPNPRPVPAATIQALTRSSDHGSLATASTDSAFFQNVFNEQNEAACGHAQESQSGALREDVHQSSAVTIPDVPFHRTTKGFYHSSMTSITEPNTDRYQEMFADRNLDELTQINTPRKDQDHDLVPTAVDPWDVPDSPENSHMTGKSSRARGAHKGSSKFVQAAGAMGRSTPTGPVAHSSWNVQDNLDDRGSKRRRLEESHASSNDVNLIIMPSSHHFESHVAQQVEAAATSSILLPTLPIESDSPFYIPPSDNLPLQDSIISLVPNGVGRNNNLLLQQQTLYAVGSSGTATNMNTPRKGIFSPHNFSSLGPEELDKEIVAKTREYGSLGREWSSSPDAISMRAPEAIMISTLEREPCEGGISVCPTEPPPPVLQSDDKDPELMTKQKAVDKPKKRRGRPKKNSEGDEPQSTELATGLAPEADVPPITEKTKKKRGRPKKHPPPVATDQAPPSPAVSVSTTDVLDASTMVDRDADAGSIRKRDSRAVKGEKGVKESKDVHPAEQPEENLISMPVEENTGGGQDQATWTEKEGVGLHSDSSDVPTMQKHEPKGDTRPLDQGAAQKREEKPGSEGMKKASPAAAGARPAFRVGLSKRWKIAPLLKSVRK</sequence>
<feature type="compositionally biased region" description="Polar residues" evidence="1">
    <location>
        <begin position="157"/>
        <end position="166"/>
    </location>
</feature>
<feature type="compositionally biased region" description="Basic residues" evidence="1">
    <location>
        <begin position="450"/>
        <end position="461"/>
    </location>
</feature>
<keyword evidence="3" id="KW-1185">Reference proteome</keyword>
<evidence type="ECO:0000313" key="2">
    <source>
        <dbReference type="EMBL" id="KAK5997268.1"/>
    </source>
</evidence>
<name>A0ABR0SYN1_9HYPO</name>
<evidence type="ECO:0000313" key="3">
    <source>
        <dbReference type="Proteomes" id="UP001338125"/>
    </source>
</evidence>
<feature type="region of interest" description="Disordered" evidence="1">
    <location>
        <begin position="378"/>
        <end position="605"/>
    </location>
</feature>
<reference evidence="2 3" key="1">
    <citation type="submission" date="2024-01" db="EMBL/GenBank/DDBJ databases">
        <title>Complete genome of Cladobotryum mycophilum ATHUM6906.</title>
        <authorList>
            <person name="Christinaki A.C."/>
            <person name="Myridakis A.I."/>
            <person name="Kouvelis V.N."/>
        </authorList>
    </citation>
    <scope>NUCLEOTIDE SEQUENCE [LARGE SCALE GENOMIC DNA]</scope>
    <source>
        <strain evidence="2 3">ATHUM6906</strain>
    </source>
</reference>
<feature type="compositionally biased region" description="Basic and acidic residues" evidence="1">
    <location>
        <begin position="206"/>
        <end position="220"/>
    </location>
</feature>
<feature type="compositionally biased region" description="Basic and acidic residues" evidence="1">
    <location>
        <begin position="395"/>
        <end position="411"/>
    </location>
</feature>
<comment type="caution">
    <text evidence="2">The sequence shown here is derived from an EMBL/GenBank/DDBJ whole genome shotgun (WGS) entry which is preliminary data.</text>
</comment>
<feature type="compositionally biased region" description="Basic and acidic residues" evidence="1">
    <location>
        <begin position="565"/>
        <end position="575"/>
    </location>
</feature>